<keyword evidence="3 5" id="KW-1133">Transmembrane helix</keyword>
<dbReference type="InterPro" id="IPR056555">
    <property type="entry name" value="NFD4_C"/>
</dbReference>
<evidence type="ECO:0000259" key="6">
    <source>
        <dbReference type="Pfam" id="PF06813"/>
    </source>
</evidence>
<reference evidence="8 9" key="1">
    <citation type="journal article" date="2021" name="Nat. Plants">
        <title>The Taxus genome provides insights into paclitaxel biosynthesis.</title>
        <authorList>
            <person name="Xiong X."/>
            <person name="Gou J."/>
            <person name="Liao Q."/>
            <person name="Li Y."/>
            <person name="Zhou Q."/>
            <person name="Bi G."/>
            <person name="Li C."/>
            <person name="Du R."/>
            <person name="Wang X."/>
            <person name="Sun T."/>
            <person name="Guo L."/>
            <person name="Liang H."/>
            <person name="Lu P."/>
            <person name="Wu Y."/>
            <person name="Zhang Z."/>
            <person name="Ro D.K."/>
            <person name="Shang Y."/>
            <person name="Huang S."/>
            <person name="Yan J."/>
        </authorList>
    </citation>
    <scope>NUCLEOTIDE SEQUENCE [LARGE SCALE GENOMIC DNA]</scope>
    <source>
        <strain evidence="8">Ta-2019</strain>
    </source>
</reference>
<proteinExistence type="predicted"/>
<evidence type="ECO:0000256" key="1">
    <source>
        <dbReference type="ARBA" id="ARBA00004141"/>
    </source>
</evidence>
<evidence type="ECO:0008006" key="10">
    <source>
        <dbReference type="Google" id="ProtNLM"/>
    </source>
</evidence>
<evidence type="ECO:0000313" key="8">
    <source>
        <dbReference type="EMBL" id="KAH9318312.1"/>
    </source>
</evidence>
<dbReference type="InterPro" id="IPR036259">
    <property type="entry name" value="MFS_trans_sf"/>
</dbReference>
<dbReference type="EMBL" id="JAHRHJ020000004">
    <property type="protein sequence ID" value="KAH9318312.1"/>
    <property type="molecule type" value="Genomic_DNA"/>
</dbReference>
<feature type="domain" description="NFD4 C-terminal" evidence="7">
    <location>
        <begin position="369"/>
        <end position="530"/>
    </location>
</feature>
<dbReference type="InterPro" id="IPR010658">
    <property type="entry name" value="Nodulin-like"/>
</dbReference>
<feature type="transmembrane region" description="Helical" evidence="5">
    <location>
        <begin position="375"/>
        <end position="393"/>
    </location>
</feature>
<name>A0AA38G8D3_TAXCH</name>
<evidence type="ECO:0000256" key="4">
    <source>
        <dbReference type="ARBA" id="ARBA00023136"/>
    </source>
</evidence>
<feature type="transmembrane region" description="Helical" evidence="5">
    <location>
        <begin position="413"/>
        <end position="434"/>
    </location>
</feature>
<feature type="non-terminal residue" evidence="8">
    <location>
        <position position="1"/>
    </location>
</feature>
<evidence type="ECO:0000256" key="2">
    <source>
        <dbReference type="ARBA" id="ARBA00022692"/>
    </source>
</evidence>
<keyword evidence="9" id="KW-1185">Reference proteome</keyword>
<dbReference type="OMA" id="YLMSVML"/>
<keyword evidence="4 5" id="KW-0472">Membrane</keyword>
<sequence>MEGAGVVKQLWRNRWLVLVASMWVQSCAGIGYVFGSLSPIIKTSLHYNQKQINILGVAKDIGDSVGLVAGSLCEILPTWALLLIGALQNLVGYGWLWLIVLHRAPTLPFWMVCGLLCIGTNGETYFNTAALVCCVKSFPKSRGPIVGILKGFAGLSGAIFALVYAALFAPDQAAFIFLVAVGPFMVIMGMMFIVRPIPIAGQKKESDSTFFNFIYGICMVLAAYLMGVMLVQDLFDVKRMLSVMFFLGLLILMLLPLALPIISTVSARADTPSTCPAPAPAPVQEPLLKDDPYPSKITIGQQDSIHGSFLLSELEDEKPKEVDLLPECERRKHLSRLHSRLLRAAAEGAVRIKGRKGPHRGEDFTLMQALIKADFWLMFFALLLGAGSGLTVIDNLGQMSQSLGYDNSHIFVSMISIWNFLGRVGGGFLSEIVARDYAYPRPVTMAVAQILMAIGHFLFAMGWPASLYTGTLLVGLGYGAHWSITPATASELFGLKNFGVVYNFLTMANPAGSLIFSGFIAGSIYDWEAEKQHLPQHHLPGITSGAFKDGDPLKCEGV</sequence>
<keyword evidence="2 5" id="KW-0812">Transmembrane</keyword>
<evidence type="ECO:0000313" key="9">
    <source>
        <dbReference type="Proteomes" id="UP000824469"/>
    </source>
</evidence>
<feature type="transmembrane region" description="Helical" evidence="5">
    <location>
        <begin position="446"/>
        <end position="465"/>
    </location>
</feature>
<evidence type="ECO:0000256" key="3">
    <source>
        <dbReference type="ARBA" id="ARBA00022989"/>
    </source>
</evidence>
<feature type="transmembrane region" description="Helical" evidence="5">
    <location>
        <begin position="145"/>
        <end position="167"/>
    </location>
</feature>
<comment type="caution">
    <text evidence="8">The sequence shown here is derived from an EMBL/GenBank/DDBJ whole genome shotgun (WGS) entry which is preliminary data.</text>
</comment>
<protein>
    <recommendedName>
        <fullName evidence="10">Nodulin-like domain-containing protein</fullName>
    </recommendedName>
</protein>
<dbReference type="Pfam" id="PF06813">
    <property type="entry name" value="Nodulin-like"/>
    <property type="match status" value="1"/>
</dbReference>
<dbReference type="PANTHER" id="PTHR21576">
    <property type="entry name" value="UNCHARACTERIZED NODULIN-LIKE PROTEIN"/>
    <property type="match status" value="1"/>
</dbReference>
<feature type="transmembrane region" description="Helical" evidence="5">
    <location>
        <begin position="500"/>
        <end position="525"/>
    </location>
</feature>
<feature type="transmembrane region" description="Helical" evidence="5">
    <location>
        <begin position="15"/>
        <end position="35"/>
    </location>
</feature>
<feature type="domain" description="Nodulin-like" evidence="6">
    <location>
        <begin position="14"/>
        <end position="261"/>
    </location>
</feature>
<dbReference type="Gene3D" id="1.20.1250.20">
    <property type="entry name" value="MFS general substrate transporter like domains"/>
    <property type="match status" value="2"/>
</dbReference>
<feature type="transmembrane region" description="Helical" evidence="5">
    <location>
        <begin position="79"/>
        <end position="101"/>
    </location>
</feature>
<comment type="subcellular location">
    <subcellularLocation>
        <location evidence="1">Membrane</location>
        <topology evidence="1">Multi-pass membrane protein</topology>
    </subcellularLocation>
</comment>
<dbReference type="SUPFAM" id="SSF103473">
    <property type="entry name" value="MFS general substrate transporter"/>
    <property type="match status" value="2"/>
</dbReference>
<dbReference type="Pfam" id="PF23262">
    <property type="entry name" value="NFD4_C"/>
    <property type="match status" value="1"/>
</dbReference>
<feature type="transmembrane region" description="Helical" evidence="5">
    <location>
        <begin position="243"/>
        <end position="262"/>
    </location>
</feature>
<dbReference type="Proteomes" id="UP000824469">
    <property type="component" value="Unassembled WGS sequence"/>
</dbReference>
<evidence type="ECO:0000259" key="7">
    <source>
        <dbReference type="Pfam" id="PF23262"/>
    </source>
</evidence>
<accession>A0AA38G8D3</accession>
<evidence type="ECO:0000256" key="5">
    <source>
        <dbReference type="SAM" id="Phobius"/>
    </source>
</evidence>
<gene>
    <name evidence="8" type="ORF">KI387_020081</name>
</gene>
<feature type="transmembrane region" description="Helical" evidence="5">
    <location>
        <begin position="209"/>
        <end position="231"/>
    </location>
</feature>
<dbReference type="AlphaFoldDB" id="A0AA38G8D3"/>
<dbReference type="CDD" id="cd17354">
    <property type="entry name" value="MFS_Mch1p_like"/>
    <property type="match status" value="1"/>
</dbReference>
<dbReference type="GO" id="GO:0016020">
    <property type="term" value="C:membrane"/>
    <property type="evidence" value="ECO:0007669"/>
    <property type="project" value="UniProtKB-SubCell"/>
</dbReference>
<feature type="transmembrane region" description="Helical" evidence="5">
    <location>
        <begin position="173"/>
        <end position="197"/>
    </location>
</feature>
<organism evidence="8 9">
    <name type="scientific">Taxus chinensis</name>
    <name type="common">Chinese yew</name>
    <name type="synonym">Taxus wallichiana var. chinensis</name>
    <dbReference type="NCBI Taxonomy" id="29808"/>
    <lineage>
        <taxon>Eukaryota</taxon>
        <taxon>Viridiplantae</taxon>
        <taxon>Streptophyta</taxon>
        <taxon>Embryophyta</taxon>
        <taxon>Tracheophyta</taxon>
        <taxon>Spermatophyta</taxon>
        <taxon>Pinopsida</taxon>
        <taxon>Pinidae</taxon>
        <taxon>Conifers II</taxon>
        <taxon>Cupressales</taxon>
        <taxon>Taxaceae</taxon>
        <taxon>Taxus</taxon>
    </lineage>
</organism>
<dbReference type="PANTHER" id="PTHR21576:SF73">
    <property type="entry name" value="F1C9.29 PROTEIN-RELATED"/>
    <property type="match status" value="1"/>
</dbReference>